<evidence type="ECO:0000256" key="4">
    <source>
        <dbReference type="ARBA" id="ARBA00022989"/>
    </source>
</evidence>
<keyword evidence="15" id="KW-0732">Signal</keyword>
<dbReference type="InterPro" id="IPR006202">
    <property type="entry name" value="Neur_chan_lig-bd"/>
</dbReference>
<evidence type="ECO:0000256" key="14">
    <source>
        <dbReference type="SAM" id="Phobius"/>
    </source>
</evidence>
<dbReference type="GO" id="GO:0045211">
    <property type="term" value="C:postsynaptic membrane"/>
    <property type="evidence" value="ECO:0007669"/>
    <property type="project" value="InterPro"/>
</dbReference>
<reference evidence="18" key="2">
    <citation type="submission" date="2022-06" db="UniProtKB">
        <authorList>
            <consortium name="EnsemblMetazoa"/>
        </authorList>
    </citation>
    <scope>IDENTIFICATION</scope>
</reference>
<feature type="domain" description="Neurotransmitter-gated ion-channel transmembrane" evidence="17">
    <location>
        <begin position="248"/>
        <end position="480"/>
    </location>
</feature>
<keyword evidence="7 14" id="KW-0472">Membrane</keyword>
<evidence type="ECO:0000256" key="3">
    <source>
        <dbReference type="ARBA" id="ARBA00022692"/>
    </source>
</evidence>
<keyword evidence="3 14" id="KW-0812">Transmembrane</keyword>
<evidence type="ECO:0000256" key="10">
    <source>
        <dbReference type="ARBA" id="ARBA00023180"/>
    </source>
</evidence>
<dbReference type="CDD" id="cd18997">
    <property type="entry name" value="LGIC_ECD_nAChR"/>
    <property type="match status" value="1"/>
</dbReference>
<keyword evidence="8" id="KW-1015">Disulfide bond</keyword>
<feature type="transmembrane region" description="Helical" evidence="14">
    <location>
        <begin position="272"/>
        <end position="290"/>
    </location>
</feature>
<feature type="signal peptide" evidence="15">
    <location>
        <begin position="1"/>
        <end position="19"/>
    </location>
</feature>
<dbReference type="InterPro" id="IPR006029">
    <property type="entry name" value="Neurotrans-gated_channel_TM"/>
</dbReference>
<dbReference type="NCBIfam" id="TIGR00860">
    <property type="entry name" value="LIC"/>
    <property type="match status" value="1"/>
</dbReference>
<dbReference type="Pfam" id="PF02931">
    <property type="entry name" value="Neur_chan_LBD"/>
    <property type="match status" value="1"/>
</dbReference>
<organism evidence="18 19">
    <name type="scientific">Onchocerca volvulus</name>
    <dbReference type="NCBI Taxonomy" id="6282"/>
    <lineage>
        <taxon>Eukaryota</taxon>
        <taxon>Metazoa</taxon>
        <taxon>Ecdysozoa</taxon>
        <taxon>Nematoda</taxon>
        <taxon>Chromadorea</taxon>
        <taxon>Rhabditida</taxon>
        <taxon>Spirurina</taxon>
        <taxon>Spiruromorpha</taxon>
        <taxon>Filarioidea</taxon>
        <taxon>Onchocercidae</taxon>
        <taxon>Onchocerca</taxon>
    </lineage>
</organism>
<keyword evidence="1" id="KW-0813">Transport</keyword>
<dbReference type="PANTHER" id="PTHR18945">
    <property type="entry name" value="NEUROTRANSMITTER GATED ION CHANNEL"/>
    <property type="match status" value="1"/>
</dbReference>
<evidence type="ECO:0000313" key="19">
    <source>
        <dbReference type="Proteomes" id="UP000024404"/>
    </source>
</evidence>
<accession>A0A8R1Y3C6</accession>
<dbReference type="InterPro" id="IPR036719">
    <property type="entry name" value="Neuro-gated_channel_TM_sf"/>
</dbReference>
<dbReference type="FunFam" id="1.20.58.390:FF:000043">
    <property type="entry name" value="AcetylCholine Receptor"/>
    <property type="match status" value="1"/>
</dbReference>
<feature type="chain" id="PRO_5035805665" evidence="15">
    <location>
        <begin position="20"/>
        <end position="503"/>
    </location>
</feature>
<dbReference type="SUPFAM" id="SSF90112">
    <property type="entry name" value="Neurotransmitter-gated ion-channel transmembrane pore"/>
    <property type="match status" value="1"/>
</dbReference>
<dbReference type="Gene3D" id="2.70.170.10">
    <property type="entry name" value="Neurotransmitter-gated ion-channel ligand-binding domain"/>
    <property type="match status" value="1"/>
</dbReference>
<evidence type="ECO:0000256" key="1">
    <source>
        <dbReference type="ARBA" id="ARBA00022448"/>
    </source>
</evidence>
<keyword evidence="11" id="KW-1071">Ligand-gated ion channel</keyword>
<keyword evidence="19" id="KW-1185">Reference proteome</keyword>
<feature type="transmembrane region" description="Helical" evidence="14">
    <location>
        <begin position="302"/>
        <end position="329"/>
    </location>
</feature>
<reference evidence="19" key="1">
    <citation type="submission" date="2013-10" db="EMBL/GenBank/DDBJ databases">
        <title>Genome sequencing of Onchocerca volvulus.</title>
        <authorList>
            <person name="Cotton J."/>
            <person name="Tsai J."/>
            <person name="Stanley E."/>
            <person name="Tracey A."/>
            <person name="Holroyd N."/>
            <person name="Lustigman S."/>
            <person name="Berriman M."/>
        </authorList>
    </citation>
    <scope>NUCLEOTIDE SEQUENCE</scope>
</reference>
<feature type="domain" description="Neurotransmitter-gated ion-channel ligand-binding" evidence="16">
    <location>
        <begin position="34"/>
        <end position="240"/>
    </location>
</feature>
<dbReference type="SUPFAM" id="SSF63712">
    <property type="entry name" value="Nicotinic receptor ligand binding domain-like"/>
    <property type="match status" value="1"/>
</dbReference>
<dbReference type="InterPro" id="IPR038050">
    <property type="entry name" value="Neuro_actylchol_rec"/>
</dbReference>
<evidence type="ECO:0000256" key="15">
    <source>
        <dbReference type="SAM" id="SignalP"/>
    </source>
</evidence>
<dbReference type="Proteomes" id="UP000024404">
    <property type="component" value="Unassembled WGS sequence"/>
</dbReference>
<evidence type="ECO:0000259" key="17">
    <source>
        <dbReference type="Pfam" id="PF02932"/>
    </source>
</evidence>
<dbReference type="FunFam" id="2.70.170.10:FF:000005">
    <property type="entry name" value="Neuronal nicotinic acetylcholine receptor alpha4 subunit"/>
    <property type="match status" value="1"/>
</dbReference>
<evidence type="ECO:0000256" key="7">
    <source>
        <dbReference type="ARBA" id="ARBA00023136"/>
    </source>
</evidence>
<keyword evidence="2" id="KW-1003">Cell membrane</keyword>
<dbReference type="PRINTS" id="PR00252">
    <property type="entry name" value="NRIONCHANNEL"/>
</dbReference>
<dbReference type="InterPro" id="IPR002394">
    <property type="entry name" value="Nicotinic_acetylcholine_rcpt"/>
</dbReference>
<comment type="subcellular location">
    <subcellularLocation>
        <location evidence="13">Synaptic cell membrane</location>
        <topology evidence="13">Multi-pass membrane protein</topology>
    </subcellularLocation>
</comment>
<sequence>MYFIFLMAACIADTGVVGGQQMRDDNNTNETTDEQRLLRYLLNHYEKAVRPVRNASNTVVVKMGMTITNIFDMDEKNQVLTINVWLDQEWRDELLVWDPKEFGGIESIRIPCDLIWLPDIVLYNNADDYTIGSMNSRAMLFYDGIVFWPPPTQLRSTCKTDVTYFPFDSQHCAIKFGSWTYDGFHVDITNRSVNVDLSNYVESGEFDLVKVFQKRRVLKYTCCLETYPDVTFYIHIRRKTLYYLYNVVFPCLMMSVLTLLVFILPPDSNEKITLGITVLLAFLVFVLAIAEKMPETSDSIPLIGIYLTIVMLLTSISVIMTVMVLNFYYRGPLDRPVPEWVRMLVLQKLRHFLKMNLQYPISNRDDLFVSNGQPRKICSREITGLKSPRRSIRNQLEDQLLWWPETEFVNVDGRLTARKTKRNIDLQLCSYKILQTFLKRQETNELHQILASEWRQVAYVIDRLLFWIFFVCTVIITVILLVIIPIRYRSSDDFVDENSYWNV</sequence>
<dbReference type="AlphaFoldDB" id="A0A8R1Y3C6"/>
<dbReference type="CDD" id="cd19051">
    <property type="entry name" value="LGIC_TM_cation"/>
    <property type="match status" value="1"/>
</dbReference>
<dbReference type="PRINTS" id="PR00254">
    <property type="entry name" value="NICOTINICR"/>
</dbReference>
<evidence type="ECO:0000256" key="6">
    <source>
        <dbReference type="ARBA" id="ARBA00023065"/>
    </source>
</evidence>
<dbReference type="InterPro" id="IPR006201">
    <property type="entry name" value="Neur_channel"/>
</dbReference>
<dbReference type="EMBL" id="CMVM020000023">
    <property type="status" value="NOT_ANNOTATED_CDS"/>
    <property type="molecule type" value="Genomic_DNA"/>
</dbReference>
<keyword evidence="4 14" id="KW-1133">Transmembrane helix</keyword>
<proteinExistence type="predicted"/>
<evidence type="ECO:0000256" key="12">
    <source>
        <dbReference type="ARBA" id="ARBA00023303"/>
    </source>
</evidence>
<keyword evidence="10" id="KW-0325">Glycoprotein</keyword>
<evidence type="ECO:0000256" key="2">
    <source>
        <dbReference type="ARBA" id="ARBA00022475"/>
    </source>
</evidence>
<feature type="transmembrane region" description="Helical" evidence="14">
    <location>
        <begin position="464"/>
        <end position="486"/>
    </location>
</feature>
<dbReference type="GO" id="GO:0022848">
    <property type="term" value="F:acetylcholine-gated monoatomic cation-selective channel activity"/>
    <property type="evidence" value="ECO:0007669"/>
    <property type="project" value="InterPro"/>
</dbReference>
<evidence type="ECO:0000256" key="5">
    <source>
        <dbReference type="ARBA" id="ARBA00023018"/>
    </source>
</evidence>
<evidence type="ECO:0000256" key="13">
    <source>
        <dbReference type="ARBA" id="ARBA00034099"/>
    </source>
</evidence>
<evidence type="ECO:0000259" key="16">
    <source>
        <dbReference type="Pfam" id="PF02931"/>
    </source>
</evidence>
<evidence type="ECO:0000256" key="8">
    <source>
        <dbReference type="ARBA" id="ARBA00023157"/>
    </source>
</evidence>
<evidence type="ECO:0000256" key="11">
    <source>
        <dbReference type="ARBA" id="ARBA00023286"/>
    </source>
</evidence>
<protein>
    <submittedName>
        <fullName evidence="18">Uncharacterized protein</fullName>
    </submittedName>
</protein>
<evidence type="ECO:0000256" key="9">
    <source>
        <dbReference type="ARBA" id="ARBA00023170"/>
    </source>
</evidence>
<dbReference type="Gene3D" id="1.20.58.390">
    <property type="entry name" value="Neurotransmitter-gated ion-channel transmembrane domain"/>
    <property type="match status" value="2"/>
</dbReference>
<dbReference type="Pfam" id="PF02932">
    <property type="entry name" value="Neur_chan_memb"/>
    <property type="match status" value="1"/>
</dbReference>
<name>A0A8R1Y3C6_ONCVO</name>
<keyword evidence="5" id="KW-0770">Synapse</keyword>
<keyword evidence="6" id="KW-0406">Ion transport</keyword>
<feature type="transmembrane region" description="Helical" evidence="14">
    <location>
        <begin position="242"/>
        <end position="265"/>
    </location>
</feature>
<evidence type="ECO:0000313" key="18">
    <source>
        <dbReference type="EnsemblMetazoa" id="OVOC929c.1"/>
    </source>
</evidence>
<keyword evidence="12" id="KW-0407">Ion channel</keyword>
<dbReference type="EnsemblMetazoa" id="OVOC929c.1">
    <property type="protein sequence ID" value="OVOC929c.1"/>
    <property type="gene ID" value="WBGene00237738"/>
</dbReference>
<keyword evidence="9" id="KW-0675">Receptor</keyword>
<dbReference type="InterPro" id="IPR036734">
    <property type="entry name" value="Neur_chan_lig-bd_sf"/>
</dbReference>
<dbReference type="GO" id="GO:0004888">
    <property type="term" value="F:transmembrane signaling receptor activity"/>
    <property type="evidence" value="ECO:0007669"/>
    <property type="project" value="InterPro"/>
</dbReference>